<protein>
    <recommendedName>
        <fullName evidence="3">THUMP domain-containing protein</fullName>
    </recommendedName>
</protein>
<gene>
    <name evidence="1" type="primary">WBGene00304373</name>
</gene>
<evidence type="ECO:0008006" key="3">
    <source>
        <dbReference type="Google" id="ProtNLM"/>
    </source>
</evidence>
<sequence length="254" mass="28691">MTTLRMLPSSDKTYILSFQNNYPTVEESLQSLIEPSTLSNRFVHEPIALIVCRVISTTRFLLAPLEAHQSCGVSRALLTEAALKAVDEQFPGLRESMKIGSIIEARLQKLCDRESNISHFVSRVEKIWNGPLFPVRATSNIVQVKLECDLSEKGRCRREIMEREGGKEENFFILKCKYGIEASISVKRLMDYLGDDMTIKGSILECDSILMEGGPTSFMIRDTCKIIKKTKGRTDEIIPARRNNSAHETKSDDI</sequence>
<accession>A0A8R1V2V5</accession>
<dbReference type="Proteomes" id="UP000005239">
    <property type="component" value="Unassembled WGS sequence"/>
</dbReference>
<evidence type="ECO:0000313" key="1">
    <source>
        <dbReference type="EnsemblMetazoa" id="PPA46594.1"/>
    </source>
</evidence>
<dbReference type="EnsemblMetazoa" id="PPA46594.1">
    <property type="protein sequence ID" value="PPA46594.1"/>
    <property type="gene ID" value="WBGene00304373"/>
</dbReference>
<organism evidence="1 2">
    <name type="scientific">Pristionchus pacificus</name>
    <name type="common">Parasitic nematode worm</name>
    <dbReference type="NCBI Taxonomy" id="54126"/>
    <lineage>
        <taxon>Eukaryota</taxon>
        <taxon>Metazoa</taxon>
        <taxon>Ecdysozoa</taxon>
        <taxon>Nematoda</taxon>
        <taxon>Chromadorea</taxon>
        <taxon>Rhabditida</taxon>
        <taxon>Rhabditina</taxon>
        <taxon>Diplogasteromorpha</taxon>
        <taxon>Diplogasteroidea</taxon>
        <taxon>Neodiplogasteridae</taxon>
        <taxon>Pristionchus</taxon>
    </lineage>
</organism>
<reference evidence="2" key="1">
    <citation type="journal article" date="2008" name="Nat. Genet.">
        <title>The Pristionchus pacificus genome provides a unique perspective on nematode lifestyle and parasitism.</title>
        <authorList>
            <person name="Dieterich C."/>
            <person name="Clifton S.W."/>
            <person name="Schuster L.N."/>
            <person name="Chinwalla A."/>
            <person name="Delehaunty K."/>
            <person name="Dinkelacker I."/>
            <person name="Fulton L."/>
            <person name="Fulton R."/>
            <person name="Godfrey J."/>
            <person name="Minx P."/>
            <person name="Mitreva M."/>
            <person name="Roeseler W."/>
            <person name="Tian H."/>
            <person name="Witte H."/>
            <person name="Yang S.P."/>
            <person name="Wilson R.K."/>
            <person name="Sommer R.J."/>
        </authorList>
    </citation>
    <scope>NUCLEOTIDE SEQUENCE [LARGE SCALE GENOMIC DNA]</scope>
    <source>
        <strain evidence="2">PS312</strain>
    </source>
</reference>
<keyword evidence="2" id="KW-1185">Reference proteome</keyword>
<reference evidence="1" key="2">
    <citation type="submission" date="2022-06" db="UniProtKB">
        <authorList>
            <consortium name="EnsemblMetazoa"/>
        </authorList>
    </citation>
    <scope>IDENTIFICATION</scope>
    <source>
        <strain evidence="1">PS312</strain>
    </source>
</reference>
<proteinExistence type="predicted"/>
<dbReference type="AlphaFoldDB" id="A0A8R1V2V5"/>
<name>A0A8R1V2V5_PRIPA</name>
<evidence type="ECO:0000313" key="2">
    <source>
        <dbReference type="Proteomes" id="UP000005239"/>
    </source>
</evidence>